<reference evidence="3 4" key="1">
    <citation type="submission" date="2020-04" db="EMBL/GenBank/DDBJ databases">
        <authorList>
            <person name="Hitch T.C.A."/>
            <person name="Wylensek D."/>
            <person name="Clavel T."/>
        </authorList>
    </citation>
    <scope>NUCLEOTIDE SEQUENCE [LARGE SCALE GENOMIC DNA]</scope>
    <source>
        <strain evidence="3 4">Oil-RF-744-FAT-WT-6-1</strain>
    </source>
</reference>
<keyword evidence="3" id="KW-0121">Carboxypeptidase</keyword>
<dbReference type="SUPFAM" id="SSF56601">
    <property type="entry name" value="beta-lactamase/transpeptidase-like"/>
    <property type="match status" value="1"/>
</dbReference>
<keyword evidence="3" id="KW-0645">Protease</keyword>
<evidence type="ECO:0000313" key="3">
    <source>
        <dbReference type="EMBL" id="NME27852.1"/>
    </source>
</evidence>
<evidence type="ECO:0000259" key="2">
    <source>
        <dbReference type="Pfam" id="PF00768"/>
    </source>
</evidence>
<feature type="signal peptide" evidence="1">
    <location>
        <begin position="1"/>
        <end position="26"/>
    </location>
</feature>
<organism evidence="3 4">
    <name type="scientific">Megasphaera hexanoica</name>
    <dbReference type="NCBI Taxonomy" id="1675036"/>
    <lineage>
        <taxon>Bacteria</taxon>
        <taxon>Bacillati</taxon>
        <taxon>Bacillota</taxon>
        <taxon>Negativicutes</taxon>
        <taxon>Veillonellales</taxon>
        <taxon>Veillonellaceae</taxon>
        <taxon>Megasphaera</taxon>
    </lineage>
</organism>
<sequence>MIMSLKTSIAVVLAACFTMFSASALAEEPQIDAQSACVIDSATGNELYAKNADQRMYPGGTTMMMTSILGVESGKLDTVMTVSDASQQLAGDVSRLGIYPGDKVTLRNALTGMMTVGGCDVAYDAAVTVSPSLDSFVQSMNEKAASIGASHTHFTNPAGLPDENHYSTARDLAKIGAYAMKSADFRGLVNHAFFDMPYADSGTKHCETTNEFLTSGFAGADGIKTGATNDGGPCLVASATRNGHTLVASILNSGDRAGDAAALLTYGFERLSAPAAAVKNVTTATTATAAEKAAVAASQAVTQTGRASNAPADADEAYVLRDAPAGQTLSQIAAQQKQAARIAAENQNEK</sequence>
<dbReference type="Gene3D" id="3.40.710.10">
    <property type="entry name" value="DD-peptidase/beta-lactamase superfamily"/>
    <property type="match status" value="1"/>
</dbReference>
<dbReference type="PANTHER" id="PTHR21581">
    <property type="entry name" value="D-ALANYL-D-ALANINE CARBOXYPEPTIDASE"/>
    <property type="match status" value="1"/>
</dbReference>
<dbReference type="GO" id="GO:0006508">
    <property type="term" value="P:proteolysis"/>
    <property type="evidence" value="ECO:0007669"/>
    <property type="project" value="InterPro"/>
</dbReference>
<dbReference type="Proteomes" id="UP000591071">
    <property type="component" value="Unassembled WGS sequence"/>
</dbReference>
<evidence type="ECO:0000256" key="1">
    <source>
        <dbReference type="SAM" id="SignalP"/>
    </source>
</evidence>
<dbReference type="EMBL" id="JABAFG010000005">
    <property type="protein sequence ID" value="NME27852.1"/>
    <property type="molecule type" value="Genomic_DNA"/>
</dbReference>
<dbReference type="Pfam" id="PF00768">
    <property type="entry name" value="Peptidase_S11"/>
    <property type="match status" value="1"/>
</dbReference>
<dbReference type="RefSeq" id="WP_170087343.1">
    <property type="nucleotide sequence ID" value="NZ_JABAFG010000005.1"/>
</dbReference>
<gene>
    <name evidence="3" type="ORF">HF872_04335</name>
</gene>
<proteinExistence type="predicted"/>
<evidence type="ECO:0000313" key="4">
    <source>
        <dbReference type="Proteomes" id="UP000591071"/>
    </source>
</evidence>
<dbReference type="AlphaFoldDB" id="A0A848BQ40"/>
<dbReference type="PANTHER" id="PTHR21581:SF33">
    <property type="entry name" value="D-ALANYL-D-ALANINE CARBOXYPEPTIDASE DACB"/>
    <property type="match status" value="1"/>
</dbReference>
<dbReference type="GO" id="GO:0009002">
    <property type="term" value="F:serine-type D-Ala-D-Ala carboxypeptidase activity"/>
    <property type="evidence" value="ECO:0007669"/>
    <property type="project" value="InterPro"/>
</dbReference>
<feature type="domain" description="Peptidase S11 D-alanyl-D-alanine carboxypeptidase A N-terminal" evidence="2">
    <location>
        <begin position="26"/>
        <end position="253"/>
    </location>
</feature>
<protein>
    <submittedName>
        <fullName evidence="3">D-alanyl-D-alanine carboxypeptidase</fullName>
    </submittedName>
</protein>
<comment type="caution">
    <text evidence="3">The sequence shown here is derived from an EMBL/GenBank/DDBJ whole genome shotgun (WGS) entry which is preliminary data.</text>
</comment>
<feature type="chain" id="PRO_5032596715" evidence="1">
    <location>
        <begin position="27"/>
        <end position="350"/>
    </location>
</feature>
<accession>A0A848BQ40</accession>
<dbReference type="InterPro" id="IPR012338">
    <property type="entry name" value="Beta-lactam/transpept-like"/>
</dbReference>
<keyword evidence="3" id="KW-0378">Hydrolase</keyword>
<keyword evidence="1" id="KW-0732">Signal</keyword>
<dbReference type="InterPro" id="IPR001967">
    <property type="entry name" value="Peptidase_S11_N"/>
</dbReference>
<name>A0A848BQ40_9FIRM</name>